<feature type="compositionally biased region" description="Basic residues" evidence="1">
    <location>
        <begin position="442"/>
        <end position="451"/>
    </location>
</feature>
<gene>
    <name evidence="2" type="ORF">HDK90DRAFT_475905</name>
</gene>
<dbReference type="EMBL" id="JBBWRZ010000002">
    <property type="protein sequence ID" value="KAK8243816.1"/>
    <property type="molecule type" value="Genomic_DNA"/>
</dbReference>
<sequence>MNHCVTCSHRRCSFCTGEDVWFCCNCGDGPHHLGVSWSEGYTRGSSQRSILSQDTHRSPNRGSSRSSASSTRAYQSPSQETEQRRGGEDTPYNFHFGKEASGALPPELDQALGLKDSPDLESHLELLIQQSCETKLESKYEWLQELLNIGLSPREVGQLLLEERANSPWIYFEPPQQTGLIEINPVRHIPGCPHKALVNQDLANCPGNEGILPPRSQKNEVKRSLEGYCGLGGVVPYSRHMEKLIGLVDIDIPRKHAHITYSENSPWNTDEAITIRQNLMVDRLLNLAEALKGLNCAASSLQNHDICCDRFTILVQPRHASHTELIHIPLLCIADLHRALLGDQRQIRYTDSNTPACRNCRVACHSCDGQRPCTRCIVLQEICDDQDLRHGLTVGDGDEVRHGLTVGDTDDPRHRMNIIFGHGHGHGHGLDIRDRDDENRFSGRRSRRSGLRSRGSFLRPSLGDRISQSVKRVSRVASDVLSRLGLHPQSVSSNATGAGALHGEFSIACLATQVLTTGLLSYVQAHVSPLEPSFLDTNIEQISLLGAQPLGSPPQIILRPIKLTCMHEMLQKHVLVFQSQQADFETTPPELHLLGTPEDILDTWGPGCYMTAPSEIHGGPTEDICGVRIAGGTIAESDHRGICHFYPATNIRASGISPRTIRQNERVLIGASVNSRCDSTARMYDGQKNHILNKLGTHSGGWEVTQRQAGFQGGQYANLTFTQTWNKLPDSTIKKFQLSKRNPFDLVFLEAPWGLQISYCTGIAQRVRMRDVLADVIPVHLSIQLQDRERSQAWKDLKQDKIIEAFRGTTNLQEWYNDRSTKQQEFLEETMRDVLELLKFTGVERTGKVLSIAWILPQQDFRYLKIPCEDESSWAKILADSEDCATFAYFTPKCLVTESITCGTLQSGWQNKSYALSTAVSPCSDSTGQGAFLRKTGPYYMENPINRFNVCIDKSSRDTIRLLVTESKIAEKYWRRLAMKKRFICQIRERQDMDSPSRPVLVSTTGLPRKGA</sequence>
<feature type="compositionally biased region" description="Low complexity" evidence="1">
    <location>
        <begin position="60"/>
        <end position="78"/>
    </location>
</feature>
<organism evidence="2 3">
    <name type="scientific">Phyllosticta capitalensis</name>
    <dbReference type="NCBI Taxonomy" id="121624"/>
    <lineage>
        <taxon>Eukaryota</taxon>
        <taxon>Fungi</taxon>
        <taxon>Dikarya</taxon>
        <taxon>Ascomycota</taxon>
        <taxon>Pezizomycotina</taxon>
        <taxon>Dothideomycetes</taxon>
        <taxon>Dothideomycetes incertae sedis</taxon>
        <taxon>Botryosphaeriales</taxon>
        <taxon>Phyllostictaceae</taxon>
        <taxon>Phyllosticta</taxon>
    </lineage>
</organism>
<accession>A0ABR1YYN1</accession>
<feature type="region of interest" description="Disordered" evidence="1">
    <location>
        <begin position="46"/>
        <end position="100"/>
    </location>
</feature>
<name>A0ABR1YYN1_9PEZI</name>
<evidence type="ECO:0008006" key="4">
    <source>
        <dbReference type="Google" id="ProtNLM"/>
    </source>
</evidence>
<dbReference type="Proteomes" id="UP001492380">
    <property type="component" value="Unassembled WGS sequence"/>
</dbReference>
<comment type="caution">
    <text evidence="2">The sequence shown here is derived from an EMBL/GenBank/DDBJ whole genome shotgun (WGS) entry which is preliminary data.</text>
</comment>
<keyword evidence="3" id="KW-1185">Reference proteome</keyword>
<protein>
    <recommendedName>
        <fullName evidence="4">Zn(2)-C6 fungal-type domain-containing protein</fullName>
    </recommendedName>
</protein>
<proteinExistence type="predicted"/>
<feature type="compositionally biased region" description="Basic and acidic residues" evidence="1">
    <location>
        <begin position="428"/>
        <end position="441"/>
    </location>
</feature>
<evidence type="ECO:0000256" key="1">
    <source>
        <dbReference type="SAM" id="MobiDB-lite"/>
    </source>
</evidence>
<evidence type="ECO:0000313" key="3">
    <source>
        <dbReference type="Proteomes" id="UP001492380"/>
    </source>
</evidence>
<feature type="region of interest" description="Disordered" evidence="1">
    <location>
        <begin position="426"/>
        <end position="456"/>
    </location>
</feature>
<evidence type="ECO:0000313" key="2">
    <source>
        <dbReference type="EMBL" id="KAK8243816.1"/>
    </source>
</evidence>
<reference evidence="2 3" key="1">
    <citation type="submission" date="2024-04" db="EMBL/GenBank/DDBJ databases">
        <title>Phyllosticta paracitricarpa is synonymous to the EU quarantine fungus P. citricarpa based on phylogenomic analyses.</title>
        <authorList>
            <consortium name="Lawrence Berkeley National Laboratory"/>
            <person name="Van Ingen-Buijs V.A."/>
            <person name="Van Westerhoven A.C."/>
            <person name="Haridas S."/>
            <person name="Skiadas P."/>
            <person name="Martin F."/>
            <person name="Groenewald J.Z."/>
            <person name="Crous P.W."/>
            <person name="Seidl M.F."/>
        </authorList>
    </citation>
    <scope>NUCLEOTIDE SEQUENCE [LARGE SCALE GENOMIC DNA]</scope>
    <source>
        <strain evidence="2 3">CBS 123374</strain>
    </source>
</reference>